<feature type="compositionally biased region" description="Basic residues" evidence="7">
    <location>
        <begin position="616"/>
        <end position="626"/>
    </location>
</feature>
<feature type="compositionally biased region" description="Pro residues" evidence="7">
    <location>
        <begin position="1891"/>
        <end position="1902"/>
    </location>
</feature>
<dbReference type="GO" id="GO:0005576">
    <property type="term" value="C:extracellular region"/>
    <property type="evidence" value="ECO:0007669"/>
    <property type="project" value="UniProtKB-SubCell"/>
</dbReference>
<evidence type="ECO:0000256" key="7">
    <source>
        <dbReference type="SAM" id="MobiDB-lite"/>
    </source>
</evidence>
<dbReference type="SMART" id="SM00060">
    <property type="entry name" value="FN3"/>
    <property type="match status" value="7"/>
</dbReference>
<evidence type="ECO:0000259" key="9">
    <source>
        <dbReference type="PROSITE" id="PS50234"/>
    </source>
</evidence>
<proteinExistence type="predicted"/>
<keyword evidence="2" id="KW-0964">Secreted</keyword>
<feature type="transmembrane region" description="Helical" evidence="8">
    <location>
        <begin position="12"/>
        <end position="31"/>
    </location>
</feature>
<feature type="transmembrane region" description="Helical" evidence="8">
    <location>
        <begin position="43"/>
        <end position="64"/>
    </location>
</feature>
<evidence type="ECO:0000313" key="11">
    <source>
        <dbReference type="EMBL" id="CAG6021038.1"/>
    </source>
</evidence>
<feature type="region of interest" description="Disordered" evidence="7">
    <location>
        <begin position="1631"/>
        <end position="1663"/>
    </location>
</feature>
<feature type="compositionally biased region" description="Polar residues" evidence="7">
    <location>
        <begin position="1916"/>
        <end position="1936"/>
    </location>
</feature>
<keyword evidence="8" id="KW-0812">Transmembrane</keyword>
<comment type="caution">
    <text evidence="11">The sequence shown here is derived from an EMBL/GenBank/DDBJ whole genome shotgun (WGS) entry which is preliminary data.</text>
</comment>
<feature type="compositionally biased region" description="Basic and acidic residues" evidence="7">
    <location>
        <begin position="1636"/>
        <end position="1648"/>
    </location>
</feature>
<evidence type="ECO:0000259" key="10">
    <source>
        <dbReference type="PROSITE" id="PS50853"/>
    </source>
</evidence>
<protein>
    <submittedName>
        <fullName evidence="11">(Atlantic silverside) hypothetical protein</fullName>
    </submittedName>
</protein>
<dbReference type="InterPro" id="IPR002035">
    <property type="entry name" value="VWF_A"/>
</dbReference>
<dbReference type="Pfam" id="PF00041">
    <property type="entry name" value="fn3"/>
    <property type="match status" value="5"/>
</dbReference>
<dbReference type="OrthoDB" id="18894at2759"/>
<keyword evidence="4" id="KW-0677">Repeat</keyword>
<dbReference type="GO" id="GO:0005581">
    <property type="term" value="C:collagen trimer"/>
    <property type="evidence" value="ECO:0007669"/>
    <property type="project" value="UniProtKB-KW"/>
</dbReference>
<feature type="region of interest" description="Disordered" evidence="7">
    <location>
        <begin position="1714"/>
        <end position="1734"/>
    </location>
</feature>
<dbReference type="InterPro" id="IPR013320">
    <property type="entry name" value="ConA-like_dom_sf"/>
</dbReference>
<dbReference type="SUPFAM" id="SSF49265">
    <property type="entry name" value="Fibronectin type III"/>
    <property type="match status" value="5"/>
</dbReference>
<dbReference type="FunFam" id="2.60.40.10:FF:000234">
    <property type="entry name" value="Collagen, type XII, alpha 1"/>
    <property type="match status" value="1"/>
</dbReference>
<reference evidence="11" key="1">
    <citation type="submission" date="2021-05" db="EMBL/GenBank/DDBJ databases">
        <authorList>
            <person name="Tigano A."/>
        </authorList>
    </citation>
    <scope>NUCLEOTIDE SEQUENCE</scope>
</reference>
<evidence type="ECO:0000256" key="6">
    <source>
        <dbReference type="ARBA" id="ARBA00023180"/>
    </source>
</evidence>
<dbReference type="SMART" id="SM00327">
    <property type="entry name" value="VWA"/>
    <property type="match status" value="1"/>
</dbReference>
<feature type="compositionally biased region" description="Basic and acidic residues" evidence="7">
    <location>
        <begin position="1714"/>
        <end position="1726"/>
    </location>
</feature>
<keyword evidence="12" id="KW-1185">Reference proteome</keyword>
<feature type="region of interest" description="Disordered" evidence="7">
    <location>
        <begin position="1752"/>
        <end position="1788"/>
    </location>
</feature>
<feature type="transmembrane region" description="Helical" evidence="8">
    <location>
        <begin position="296"/>
        <end position="315"/>
    </location>
</feature>
<feature type="domain" description="VWFA" evidence="9">
    <location>
        <begin position="678"/>
        <end position="850"/>
    </location>
</feature>
<keyword evidence="3" id="KW-0732">Signal</keyword>
<dbReference type="InterPro" id="IPR050991">
    <property type="entry name" value="ECM_Regulatory_Proteins"/>
</dbReference>
<feature type="domain" description="Fibronectin type-III" evidence="10">
    <location>
        <begin position="881"/>
        <end position="970"/>
    </location>
</feature>
<feature type="domain" description="Fibronectin type-III" evidence="10">
    <location>
        <begin position="971"/>
        <end position="1062"/>
    </location>
</feature>
<evidence type="ECO:0000256" key="1">
    <source>
        <dbReference type="ARBA" id="ARBA00004239"/>
    </source>
</evidence>
<evidence type="ECO:0000256" key="3">
    <source>
        <dbReference type="ARBA" id="ARBA00022729"/>
    </source>
</evidence>
<evidence type="ECO:0000256" key="2">
    <source>
        <dbReference type="ARBA" id="ARBA00022525"/>
    </source>
</evidence>
<dbReference type="Gene3D" id="2.60.120.200">
    <property type="match status" value="1"/>
</dbReference>
<dbReference type="InterPro" id="IPR013783">
    <property type="entry name" value="Ig-like_fold"/>
</dbReference>
<evidence type="ECO:0000313" key="12">
    <source>
        <dbReference type="Proteomes" id="UP000677803"/>
    </source>
</evidence>
<feature type="compositionally biased region" description="Gly residues" evidence="7">
    <location>
        <begin position="1845"/>
        <end position="1854"/>
    </location>
</feature>
<feature type="compositionally biased region" description="Basic and acidic residues" evidence="7">
    <location>
        <begin position="606"/>
        <end position="615"/>
    </location>
</feature>
<feature type="compositionally biased region" description="Basic and acidic residues" evidence="7">
    <location>
        <begin position="627"/>
        <end position="651"/>
    </location>
</feature>
<feature type="domain" description="Fibronectin type-III" evidence="10">
    <location>
        <begin position="417"/>
        <end position="506"/>
    </location>
</feature>
<dbReference type="PROSITE" id="PS50853">
    <property type="entry name" value="FN3"/>
    <property type="match status" value="6"/>
</dbReference>
<evidence type="ECO:0000256" key="8">
    <source>
        <dbReference type="SAM" id="Phobius"/>
    </source>
</evidence>
<dbReference type="Gene3D" id="3.40.50.410">
    <property type="entry name" value="von Willebrand factor, type A domain"/>
    <property type="match status" value="1"/>
</dbReference>
<name>A0A8S4C1D0_9TELE</name>
<dbReference type="PANTHER" id="PTHR46708">
    <property type="entry name" value="TENASCIN"/>
    <property type="match status" value="1"/>
</dbReference>
<feature type="domain" description="Fibronectin type-III" evidence="10">
    <location>
        <begin position="1063"/>
        <end position="1150"/>
    </location>
</feature>
<dbReference type="InterPro" id="IPR036116">
    <property type="entry name" value="FN3_sf"/>
</dbReference>
<dbReference type="PANTHER" id="PTHR46708:SF2">
    <property type="entry name" value="FIBRONECTIN TYPE-III DOMAIN-CONTAINING PROTEIN"/>
    <property type="match status" value="1"/>
</dbReference>
<dbReference type="Proteomes" id="UP000677803">
    <property type="component" value="Unassembled WGS sequence"/>
</dbReference>
<organism evidence="11 12">
    <name type="scientific">Menidia menidia</name>
    <name type="common">Atlantic silverside</name>
    <dbReference type="NCBI Taxonomy" id="238744"/>
    <lineage>
        <taxon>Eukaryota</taxon>
        <taxon>Metazoa</taxon>
        <taxon>Chordata</taxon>
        <taxon>Craniata</taxon>
        <taxon>Vertebrata</taxon>
        <taxon>Euteleostomi</taxon>
        <taxon>Actinopterygii</taxon>
        <taxon>Neopterygii</taxon>
        <taxon>Teleostei</taxon>
        <taxon>Neoteleostei</taxon>
        <taxon>Acanthomorphata</taxon>
        <taxon>Ovalentaria</taxon>
        <taxon>Atherinomorphae</taxon>
        <taxon>Atheriniformes</taxon>
        <taxon>Atherinopsidae</taxon>
        <taxon>Menidiinae</taxon>
        <taxon>Menidia</taxon>
    </lineage>
</organism>
<dbReference type="PRINTS" id="PR00453">
    <property type="entry name" value="VWFADOMAIN"/>
</dbReference>
<feature type="region of interest" description="Disordered" evidence="7">
    <location>
        <begin position="342"/>
        <end position="382"/>
    </location>
</feature>
<dbReference type="InterPro" id="IPR003961">
    <property type="entry name" value="FN3_dom"/>
</dbReference>
<feature type="transmembrane region" description="Helical" evidence="8">
    <location>
        <begin position="161"/>
        <end position="181"/>
    </location>
</feature>
<feature type="transmembrane region" description="Helical" evidence="8">
    <location>
        <begin position="201"/>
        <end position="218"/>
    </location>
</feature>
<sequence>MACPVQFLCRGLRTVGLVLLYYVFSIGITFYNKWLMKGFHYPLFMTLVHLTIIFSLSALTRWVYTAVCGAGKPRVVLSWRDYLFKVAPTALATALDIGLSNWSFLFITISLYTMTKSSAVLFILFFSLVFKLEEPNPYLIVVVLLISCGLFMFTFESTQFNLEGFIMVLLASFLGGIRWTLTQVLMQKAELGLQNPIDAMYHLQPLMFLGLFPLFLYNEALSLGTSEKLFRVTELSSLLYSLFTLGIGGSLAFGLGFSEFLLVSRTSSLTLSISGIFKEVCTLLLAASLMGDKLTAVNWLGFVVCLCGISLHVGLKTYYSKKRVSHLVASDPCRYRSAARKDFPEPSLNTTPMSGQKEDIWSRIPPPPDTSPREEKSPWPQAPLMSPNHFATLCSPSWGMLCFLLSVLLLRSSGVRGQGRLKLTVLSEDRLQMKWREADGPIQGYKVRVRPISEVPQPELMLTTTRGRATVAGLDSSQEYSLQVLVLNGTTEKLLAKRRFTTTKSRQFFLLKNVTFHLPLFTLSLDSRQGFANATCEMSYEEETIRSGSREQKKKLLPGGSGSGDLDEAADVLLGRPTVLYPDSTTPTAAAAPDTEPSTTGTPYKVTDEASEKTTKEKKKRKKDKERHRSTVENKEEQGTKQGKVTEEKARKTSLPTQPVTGPSPRKPYQCSSDAAADIVLLVDGSWSIGRTNFRRVRDFLEGLVTPFHIGPAHIQIALTQYSGDPRTEWQLNSFTTKDQILEAVRNFRYKGGNTFTGQALLHVMEENMRPEAGARSDTPFFLVLLTDGKSQDDAIAAGNRLKNSGVEIIAVGVKNADEAELRQVASEPVDVNVYNVNDFPLLSKLVARLVHILCRRIEDRGISKRMEPGPTADPALSYPSPTDLRFSDLGSREVQLHWINPSEPVQQYRVVYHSAEGQSPHEVVVSGSESTVLLDGLSSQTLYHISIFPVYADNVGLALRGTVTTLALAMPTDLEVTPSSYSTLRVSWSPAAGATQYMILYSALSHGEPDDAKEEKFRADQTVVELAGLLPATDYSVTLYALYDEDPSDPVTSVATTFPLPAPVSVQFPLVAHSTLRVSWVPGAVDVPAHRVTYSTNHGSDTKQVEVTGLNSVLVQNLSSLSRYLVSVQSHYPQGLSAAVTSNVTTCETLGMKVPSPSDLRVTNFSGSDITVRWEAAADDVVSYLIKWISLSGGDLRQLRVNGDSEGVILEGVEDDKEYQISLSALYGDGAQSEAVAIRYSTLAGGGPSGVTVSEETAVSLLVSWVPPNAHVLHYRVTYTALTGAETQDGTVLVPGADKQVLLESLQPDTRYSILVTAEYRNTEGGSGSAQGKTDHSSICVSWRPVSAVHGYRIVIQSVKDKQAKQEVVDESSSSHCFSDLEPETLYRISVHSLLGSVEAAAVSILHPTATAPARIPIHPRLHPIHNEVCPEVTIRNSIVKGFDMMEAFGLTRRAHSSVEGVAAEPFVFNTLPTYTLYRDVQLTQNTRFIHPAGFSSEHTISIAFRLLQDTQKQPFALWQLTDNDFQPKMGVVLDPSTKHLLYFSLDYRGEVHLSVSQVSVSLSVDCQHVGERPARPLGILPTDGFEMLGKLTKTRGPNSGSAAFQLQSFEMVCNTTWASEDTCCDLPGVGKPGPRGEKGEKGELGQKGEVGPPGRPGFEGGLGPVGSVGPRGITVQGKTVVTLSALHCICMVHQEPGEKRESLGGLEDRVYKDPQAQKEKRGSQDPRASGVWRETSVLPASPDPGINLWHQGMPGHPGPIGDRGPSGPMGPTGLPGNKGERGEKGEPQSMAMIYQLVTQACEQLVHKEVLKLDMYINEIGRKPAPIEEPVGPPGEPGIPGSRGPPGGRGTQGDTGTRGKPGRPGYPGEQGPPGESKLGDPGPKGDEGRPGPPGIPGPPGQPGEIGPPGVCDSSGGCQNVPQQTVHIQRPSSRTRPNICEDGARLLWRRKTRKGIPEETRHEE</sequence>
<feature type="transmembrane region" description="Helical" evidence="8">
    <location>
        <begin position="269"/>
        <end position="290"/>
    </location>
</feature>
<dbReference type="Pfam" id="PF00092">
    <property type="entry name" value="VWA"/>
    <property type="match status" value="1"/>
</dbReference>
<feature type="transmembrane region" description="Helical" evidence="8">
    <location>
        <begin position="238"/>
        <end position="257"/>
    </location>
</feature>
<feature type="compositionally biased region" description="Low complexity" evidence="7">
    <location>
        <begin position="582"/>
        <end position="600"/>
    </location>
</feature>
<feature type="domain" description="Fibronectin type-III" evidence="10">
    <location>
        <begin position="1157"/>
        <end position="1247"/>
    </location>
</feature>
<dbReference type="CDD" id="cd00063">
    <property type="entry name" value="FN3"/>
    <property type="match status" value="7"/>
</dbReference>
<dbReference type="Gene3D" id="2.60.40.10">
    <property type="entry name" value="Immunoglobulins"/>
    <property type="match status" value="7"/>
</dbReference>
<dbReference type="FunFam" id="3.40.50.410:FF:000001">
    <property type="entry name" value="Collagen, type XII, alpha 1"/>
    <property type="match status" value="1"/>
</dbReference>
<dbReference type="InterPro" id="IPR004853">
    <property type="entry name" value="Sugar_P_trans_dom"/>
</dbReference>
<evidence type="ECO:0000256" key="5">
    <source>
        <dbReference type="ARBA" id="ARBA00023119"/>
    </source>
</evidence>
<dbReference type="PROSITE" id="PS50234">
    <property type="entry name" value="VWFA"/>
    <property type="match status" value="1"/>
</dbReference>
<accession>A0A8S4C1D0</accession>
<dbReference type="EMBL" id="CAJRST010041110">
    <property type="protein sequence ID" value="CAG6021038.1"/>
    <property type="molecule type" value="Genomic_DNA"/>
</dbReference>
<feature type="region of interest" description="Disordered" evidence="7">
    <location>
        <begin position="1825"/>
        <end position="1941"/>
    </location>
</feature>
<dbReference type="FunFam" id="2.60.40.10:FF:000480">
    <property type="entry name" value="Collagen, type XII, alpha 1"/>
    <property type="match status" value="1"/>
</dbReference>
<dbReference type="SUPFAM" id="SSF49899">
    <property type="entry name" value="Concanavalin A-like lectins/glucanases"/>
    <property type="match status" value="1"/>
</dbReference>
<gene>
    <name evidence="11" type="ORF">MMEN_LOCUS21261</name>
</gene>
<keyword evidence="8" id="KW-1133">Transmembrane helix</keyword>
<feature type="domain" description="Fibronectin type-III" evidence="10">
    <location>
        <begin position="1248"/>
        <end position="1339"/>
    </location>
</feature>
<dbReference type="Pfam" id="PF03151">
    <property type="entry name" value="TPT"/>
    <property type="match status" value="1"/>
</dbReference>
<feature type="transmembrane region" description="Helical" evidence="8">
    <location>
        <begin position="137"/>
        <end position="155"/>
    </location>
</feature>
<evidence type="ECO:0000256" key="4">
    <source>
        <dbReference type="ARBA" id="ARBA00022737"/>
    </source>
</evidence>
<comment type="subcellular location">
    <subcellularLocation>
        <location evidence="1">Secreted</location>
        <location evidence="1">Extracellular space</location>
    </subcellularLocation>
</comment>
<dbReference type="CDD" id="cd01482">
    <property type="entry name" value="vWA_collagen_alphaI-XII-like"/>
    <property type="match status" value="1"/>
</dbReference>
<keyword evidence="5" id="KW-0176">Collagen</keyword>
<keyword evidence="6" id="KW-0325">Glycoprotein</keyword>
<dbReference type="InterPro" id="IPR036465">
    <property type="entry name" value="vWFA_dom_sf"/>
</dbReference>
<dbReference type="CDD" id="cd21092">
    <property type="entry name" value="TPT_S35C2"/>
    <property type="match status" value="1"/>
</dbReference>
<dbReference type="SMART" id="SM00210">
    <property type="entry name" value="TSPN"/>
    <property type="match status" value="1"/>
</dbReference>
<dbReference type="InterPro" id="IPR048287">
    <property type="entry name" value="TSPN-like_N"/>
</dbReference>
<feature type="region of interest" description="Disordered" evidence="7">
    <location>
        <begin position="542"/>
        <end position="670"/>
    </location>
</feature>
<keyword evidence="8" id="KW-0472">Membrane</keyword>
<dbReference type="SUPFAM" id="SSF53300">
    <property type="entry name" value="vWA-like"/>
    <property type="match status" value="1"/>
</dbReference>
<feature type="transmembrane region" description="Helical" evidence="8">
    <location>
        <begin position="104"/>
        <end position="130"/>
    </location>
</feature>